<name>A0A5M6IQH0_9PROT</name>
<evidence type="ECO:0000256" key="1">
    <source>
        <dbReference type="SAM" id="MobiDB-lite"/>
    </source>
</evidence>
<evidence type="ECO:0000313" key="2">
    <source>
        <dbReference type="EMBL" id="KAA5609808.1"/>
    </source>
</evidence>
<evidence type="ECO:0000313" key="3">
    <source>
        <dbReference type="Proteomes" id="UP000325255"/>
    </source>
</evidence>
<dbReference type="EMBL" id="VWPK01000043">
    <property type="protein sequence ID" value="KAA5609808.1"/>
    <property type="molecule type" value="Genomic_DNA"/>
</dbReference>
<reference evidence="2 3" key="1">
    <citation type="submission" date="2019-09" db="EMBL/GenBank/DDBJ databases">
        <title>Genome sequence of Rhodovastum atsumiense, a diverse member of the Acetobacteraceae family of non-sulfur purple photosynthetic bacteria.</title>
        <authorList>
            <person name="Meyer T."/>
            <person name="Kyndt J."/>
        </authorList>
    </citation>
    <scope>NUCLEOTIDE SEQUENCE [LARGE SCALE GENOMIC DNA]</scope>
    <source>
        <strain evidence="2 3">DSM 21279</strain>
    </source>
</reference>
<dbReference type="AlphaFoldDB" id="A0A5M6IQH0"/>
<proteinExistence type="predicted"/>
<organism evidence="2 3">
    <name type="scientific">Rhodovastum atsumiense</name>
    <dbReference type="NCBI Taxonomy" id="504468"/>
    <lineage>
        <taxon>Bacteria</taxon>
        <taxon>Pseudomonadati</taxon>
        <taxon>Pseudomonadota</taxon>
        <taxon>Alphaproteobacteria</taxon>
        <taxon>Acetobacterales</taxon>
        <taxon>Acetobacteraceae</taxon>
        <taxon>Rhodovastum</taxon>
    </lineage>
</organism>
<dbReference type="OrthoDB" id="9816453at2"/>
<comment type="caution">
    <text evidence="2">The sequence shown here is derived from an EMBL/GenBank/DDBJ whole genome shotgun (WGS) entry which is preliminary data.</text>
</comment>
<feature type="region of interest" description="Disordered" evidence="1">
    <location>
        <begin position="96"/>
        <end position="116"/>
    </location>
</feature>
<dbReference type="Proteomes" id="UP000325255">
    <property type="component" value="Unassembled WGS sequence"/>
</dbReference>
<dbReference type="RefSeq" id="WP_150043074.1">
    <property type="nucleotide sequence ID" value="NZ_VWPK01000043.1"/>
</dbReference>
<gene>
    <name evidence="2" type="ORF">F1189_22210</name>
</gene>
<keyword evidence="3" id="KW-1185">Reference proteome</keyword>
<accession>A0A5M6IQH0</accession>
<protein>
    <submittedName>
        <fullName evidence="2">Uncharacterized protein</fullName>
    </submittedName>
</protein>
<sequence>MFNPSILQRREMLLHPTQSTGPHPQAIRDIETVHRKVAVLDRWRRTIGPATAIGERRLGTVVLQVLVELQPGNRIWLAPRNVADLDALPADNVTTLPCPHHRQNAKPSSAELRGVA</sequence>